<reference evidence="2 3" key="1">
    <citation type="submission" date="2024-02" db="EMBL/GenBank/DDBJ databases">
        <title>Bacteria isolated from the canopy kelp, Nereocystis luetkeana.</title>
        <authorList>
            <person name="Pfister C.A."/>
            <person name="Younker I.T."/>
            <person name="Light S.H."/>
        </authorList>
    </citation>
    <scope>NUCLEOTIDE SEQUENCE [LARGE SCALE GENOMIC DNA]</scope>
    <source>
        <strain evidence="2 3">TI.1.05</strain>
    </source>
</reference>
<dbReference type="Pfam" id="PF02661">
    <property type="entry name" value="Fic"/>
    <property type="match status" value="1"/>
</dbReference>
<protein>
    <submittedName>
        <fullName evidence="2">Fic family protein</fullName>
    </submittedName>
</protein>
<dbReference type="Pfam" id="PF21247">
    <property type="entry name" value="Fic-like_C"/>
    <property type="match status" value="1"/>
</dbReference>
<name>A0ABU9GQG0_9GAMM</name>
<dbReference type="InterPro" id="IPR003812">
    <property type="entry name" value="Fido"/>
</dbReference>
<sequence length="341" mass="38546">MRYIPTFSLTDPIATLVASISEQLGALSITPNDNQALLRSINHARSVQGLLVIDGKVLTEAQLLTIAEGKRVKAPKALVQEAKRLLSVYQQLDDLQLGSLSSLLATHKSLMVDLDTEGGEYRKGGVGIIKNNKTIHQAPPANTIPTLMKDLFIWLKESDAHPLIKSCVLHYEIEFIYPFNERNETLAFLWQTLILKQQHDLFSYLPIESVIAKQIKQYKRAITVSKKHSDSAPFIEFMLSLINELLGSLTEYTDLDVVITPEVTPQIKTLIQAIQVATEEKGIETFKRETLQQLLKLKDKKSFTQRYLKPALEEKVIEMTIPDKPTSRLQQYRLTKVGKLQ</sequence>
<evidence type="ECO:0000313" key="3">
    <source>
        <dbReference type="Proteomes" id="UP001369082"/>
    </source>
</evidence>
<dbReference type="PANTHER" id="PTHR13504:SF38">
    <property type="entry name" value="FIDO DOMAIN-CONTAINING PROTEIN"/>
    <property type="match status" value="1"/>
</dbReference>
<proteinExistence type="predicted"/>
<evidence type="ECO:0000259" key="1">
    <source>
        <dbReference type="PROSITE" id="PS51459"/>
    </source>
</evidence>
<dbReference type="SUPFAM" id="SSF140931">
    <property type="entry name" value="Fic-like"/>
    <property type="match status" value="1"/>
</dbReference>
<dbReference type="InterPro" id="IPR036597">
    <property type="entry name" value="Fido-like_dom_sf"/>
</dbReference>
<feature type="domain" description="Fido" evidence="1">
    <location>
        <begin position="98"/>
        <end position="240"/>
    </location>
</feature>
<comment type="caution">
    <text evidence="2">The sequence shown here is derived from an EMBL/GenBank/DDBJ whole genome shotgun (WGS) entry which is preliminary data.</text>
</comment>
<keyword evidence="3" id="KW-1185">Reference proteome</keyword>
<gene>
    <name evidence="2" type="ORF">V6256_08020</name>
</gene>
<dbReference type="InterPro" id="IPR040198">
    <property type="entry name" value="Fido_containing"/>
</dbReference>
<accession>A0ABU9GQG0</accession>
<dbReference type="Gene3D" id="1.10.3290.10">
    <property type="entry name" value="Fido-like domain"/>
    <property type="match status" value="1"/>
</dbReference>
<dbReference type="PANTHER" id="PTHR13504">
    <property type="entry name" value="FIDO DOMAIN-CONTAINING PROTEIN DDB_G0283145"/>
    <property type="match status" value="1"/>
</dbReference>
<evidence type="ECO:0000313" key="2">
    <source>
        <dbReference type="EMBL" id="MEL0629553.1"/>
    </source>
</evidence>
<dbReference type="EMBL" id="JBAKAZ010000024">
    <property type="protein sequence ID" value="MEL0629553.1"/>
    <property type="molecule type" value="Genomic_DNA"/>
</dbReference>
<dbReference type="RefSeq" id="WP_341597598.1">
    <property type="nucleotide sequence ID" value="NZ_JBAKAZ010000024.1"/>
</dbReference>
<dbReference type="InterPro" id="IPR049514">
    <property type="entry name" value="Fic-like_C"/>
</dbReference>
<dbReference type="Proteomes" id="UP001369082">
    <property type="component" value="Unassembled WGS sequence"/>
</dbReference>
<dbReference type="PROSITE" id="PS51459">
    <property type="entry name" value="FIDO"/>
    <property type="match status" value="1"/>
</dbReference>
<organism evidence="2 3">
    <name type="scientific">Psychromonas aquatilis</name>
    <dbReference type="NCBI Taxonomy" id="2005072"/>
    <lineage>
        <taxon>Bacteria</taxon>
        <taxon>Pseudomonadati</taxon>
        <taxon>Pseudomonadota</taxon>
        <taxon>Gammaproteobacteria</taxon>
        <taxon>Alteromonadales</taxon>
        <taxon>Psychromonadaceae</taxon>
        <taxon>Psychromonas</taxon>
    </lineage>
</organism>